<dbReference type="Proteomes" id="UP001501183">
    <property type="component" value="Unassembled WGS sequence"/>
</dbReference>
<gene>
    <name evidence="1" type="ORF">GCM10023094_03650</name>
</gene>
<proteinExistence type="predicted"/>
<name>A0ABP8NRV1_9NOCA</name>
<reference evidence="2" key="1">
    <citation type="journal article" date="2019" name="Int. J. Syst. Evol. Microbiol.">
        <title>The Global Catalogue of Microorganisms (GCM) 10K type strain sequencing project: providing services to taxonomists for standard genome sequencing and annotation.</title>
        <authorList>
            <consortium name="The Broad Institute Genomics Platform"/>
            <consortium name="The Broad Institute Genome Sequencing Center for Infectious Disease"/>
            <person name="Wu L."/>
            <person name="Ma J."/>
        </authorList>
    </citation>
    <scope>NUCLEOTIDE SEQUENCE [LARGE SCALE GENOMIC DNA]</scope>
    <source>
        <strain evidence="2">JCM 32206</strain>
    </source>
</reference>
<evidence type="ECO:0000313" key="1">
    <source>
        <dbReference type="EMBL" id="GAA4472021.1"/>
    </source>
</evidence>
<evidence type="ECO:0000313" key="2">
    <source>
        <dbReference type="Proteomes" id="UP001501183"/>
    </source>
</evidence>
<protein>
    <recommendedName>
        <fullName evidence="3">DDE superfamily endonuclease</fullName>
    </recommendedName>
</protein>
<accession>A0ABP8NRV1</accession>
<sequence length="146" mass="16364">MGCAADWGVTAFSTWSLTKLAEHLIVRKVVPAISRETLCRILRDGKVTWQATTTWKASTDPDLLTKMQAILDLYDRPPADGRVICVDEFGPLNLQPRKGKCWRPATHPAPTAGHLPPLRRCDAHARRARLDQRQNVLPHPATQTVR</sequence>
<evidence type="ECO:0008006" key="3">
    <source>
        <dbReference type="Google" id="ProtNLM"/>
    </source>
</evidence>
<keyword evidence="2" id="KW-1185">Reference proteome</keyword>
<comment type="caution">
    <text evidence="1">The sequence shown here is derived from an EMBL/GenBank/DDBJ whole genome shotgun (WGS) entry which is preliminary data.</text>
</comment>
<organism evidence="1 2">
    <name type="scientific">Rhodococcus olei</name>
    <dbReference type="NCBI Taxonomy" id="2161675"/>
    <lineage>
        <taxon>Bacteria</taxon>
        <taxon>Bacillati</taxon>
        <taxon>Actinomycetota</taxon>
        <taxon>Actinomycetes</taxon>
        <taxon>Mycobacteriales</taxon>
        <taxon>Nocardiaceae</taxon>
        <taxon>Rhodococcus</taxon>
    </lineage>
</organism>
<dbReference type="EMBL" id="BAABFB010000012">
    <property type="protein sequence ID" value="GAA4472021.1"/>
    <property type="molecule type" value="Genomic_DNA"/>
</dbReference>